<feature type="coiled-coil region" evidence="1">
    <location>
        <begin position="9"/>
        <end position="43"/>
    </location>
</feature>
<name>A0ABT3N2X6_9GAMM</name>
<dbReference type="EMBL" id="JAPFCC010000001">
    <property type="protein sequence ID" value="MCW7555554.1"/>
    <property type="molecule type" value="Genomic_DNA"/>
</dbReference>
<sequence length="81" mass="9580">MDNMIITTNLKMQSEISQLEKTVQKERAAKEKCRREIRDLKKQLKKRDRFERAIQNFFSSVKNHGGVRMTDLTSLKRVIKG</sequence>
<protein>
    <submittedName>
        <fullName evidence="2">Uncharacterized protein</fullName>
    </submittedName>
</protein>
<keyword evidence="3" id="KW-1185">Reference proteome</keyword>
<keyword evidence="1" id="KW-0175">Coiled coil</keyword>
<dbReference type="RefSeq" id="WP_262565304.1">
    <property type="nucleotide sequence ID" value="NZ_JAPFCC010000001.1"/>
</dbReference>
<evidence type="ECO:0000256" key="1">
    <source>
        <dbReference type="SAM" id="Coils"/>
    </source>
</evidence>
<proteinExistence type="predicted"/>
<evidence type="ECO:0000313" key="3">
    <source>
        <dbReference type="Proteomes" id="UP001209854"/>
    </source>
</evidence>
<dbReference type="Proteomes" id="UP001209854">
    <property type="component" value="Unassembled WGS sequence"/>
</dbReference>
<gene>
    <name evidence="2" type="ORF">NX722_23605</name>
</gene>
<reference evidence="2 3" key="1">
    <citation type="submission" date="2022-10" db="EMBL/GenBank/DDBJ databases">
        <title>High-quality genome sequences of two octocoral-associated bacteria, Endozoicomonas euniceicola EF212 and Endozoicomonas gorgoniicola PS125.</title>
        <authorList>
            <person name="Chiou Y.-J."/>
            <person name="Chen Y.-H."/>
        </authorList>
    </citation>
    <scope>NUCLEOTIDE SEQUENCE [LARGE SCALE GENOMIC DNA]</scope>
    <source>
        <strain evidence="2 3">PS125</strain>
    </source>
</reference>
<evidence type="ECO:0000313" key="2">
    <source>
        <dbReference type="EMBL" id="MCW7555554.1"/>
    </source>
</evidence>
<organism evidence="2 3">
    <name type="scientific">Endozoicomonas gorgoniicola</name>
    <dbReference type="NCBI Taxonomy" id="1234144"/>
    <lineage>
        <taxon>Bacteria</taxon>
        <taxon>Pseudomonadati</taxon>
        <taxon>Pseudomonadota</taxon>
        <taxon>Gammaproteobacteria</taxon>
        <taxon>Oceanospirillales</taxon>
        <taxon>Endozoicomonadaceae</taxon>
        <taxon>Endozoicomonas</taxon>
    </lineage>
</organism>
<comment type="caution">
    <text evidence="2">The sequence shown here is derived from an EMBL/GenBank/DDBJ whole genome shotgun (WGS) entry which is preliminary data.</text>
</comment>
<accession>A0ABT3N2X6</accession>